<dbReference type="InterPro" id="IPR013538">
    <property type="entry name" value="ASHA1/2-like_C"/>
</dbReference>
<organism evidence="3">
    <name type="scientific">Sinomonas puerhi</name>
    <dbReference type="NCBI Taxonomy" id="3238584"/>
    <lineage>
        <taxon>Bacteria</taxon>
        <taxon>Bacillati</taxon>
        <taxon>Actinomycetota</taxon>
        <taxon>Actinomycetes</taxon>
        <taxon>Micrococcales</taxon>
        <taxon>Micrococcaceae</taxon>
        <taxon>Sinomonas</taxon>
    </lineage>
</organism>
<dbReference type="NCBIfam" id="TIGR03086">
    <property type="entry name" value="TIGR03086 family metal-binding protein"/>
    <property type="match status" value="1"/>
</dbReference>
<dbReference type="KEGG" id="spue:AB5L97_17250"/>
<gene>
    <name evidence="3" type="ORF">AB5L97_17250</name>
</gene>
<dbReference type="EMBL" id="CP163302">
    <property type="protein sequence ID" value="XDP44992.1"/>
    <property type="molecule type" value="Genomic_DNA"/>
</dbReference>
<dbReference type="CDD" id="cd07814">
    <property type="entry name" value="SRPBCC_CalC_Aha1-like"/>
    <property type="match status" value="1"/>
</dbReference>
<dbReference type="SUPFAM" id="SSF109854">
    <property type="entry name" value="DinB/YfiT-like putative metalloenzymes"/>
    <property type="match status" value="1"/>
</dbReference>
<feature type="domain" description="Activator of Hsp90 ATPase homologue 1/2-like C-terminal" evidence="2">
    <location>
        <begin position="11"/>
        <end position="129"/>
    </location>
</feature>
<reference evidence="3" key="1">
    <citation type="submission" date="2024-07" db="EMBL/GenBank/DDBJ databases">
        <authorList>
            <person name="fu j."/>
        </authorList>
    </citation>
    <scope>NUCLEOTIDE SEQUENCE</scope>
    <source>
        <strain evidence="3">P10A9</strain>
    </source>
</reference>
<dbReference type="InterPro" id="IPR017517">
    <property type="entry name" value="Maleyloyr_isom"/>
</dbReference>
<evidence type="ECO:0000256" key="1">
    <source>
        <dbReference type="ARBA" id="ARBA00006817"/>
    </source>
</evidence>
<evidence type="ECO:0000313" key="3">
    <source>
        <dbReference type="EMBL" id="XDP44992.1"/>
    </source>
</evidence>
<dbReference type="InterPro" id="IPR017520">
    <property type="entry name" value="CHP03086"/>
</dbReference>
<name>A0AB39L1Y1_9MICC</name>
<dbReference type="SUPFAM" id="SSF55961">
    <property type="entry name" value="Bet v1-like"/>
    <property type="match status" value="1"/>
</dbReference>
<dbReference type="NCBIfam" id="TIGR03083">
    <property type="entry name" value="maleylpyruvate isomerase family mycothiol-dependent enzyme"/>
    <property type="match status" value="1"/>
</dbReference>
<comment type="similarity">
    <text evidence="1">Belongs to the AHA1 family.</text>
</comment>
<sequence length="330" mass="34853">MTFAQTVFLPVTPDEAFGLVTQPERLRRWMTITSRIDLRAGGDFRWTVVPGAYAAGTVTEVEPGRRIAFAFGWEGHGEVPPGSSDLTITLEPAEGGTNLTLVHAGLSPAQEEDHAQGWTHYLGRLAALAGTGDAGLDVWVQPEHFDQIAGADASFAVLDRVLAAVTPDAAARPTPCEDFDVAALTDHLHGSIVSIGTAIGAQFPAEFPSSSVTFDAEARLAVVIQPTLEALAHRGLEGTVDMGFAVMPATSVANILNIELLVHAWDYASALGRDLEVSAELSQYILGLAEETITDQVRASGSFAGAKLVDESAHALDRLVAFTGRVASRG</sequence>
<dbReference type="Gene3D" id="3.30.530.20">
    <property type="match status" value="1"/>
</dbReference>
<dbReference type="Pfam" id="PF08327">
    <property type="entry name" value="AHSA1"/>
    <property type="match status" value="1"/>
</dbReference>
<proteinExistence type="inferred from homology"/>
<evidence type="ECO:0000259" key="2">
    <source>
        <dbReference type="Pfam" id="PF08327"/>
    </source>
</evidence>
<dbReference type="InterPro" id="IPR034660">
    <property type="entry name" value="DinB/YfiT-like"/>
</dbReference>
<dbReference type="AlphaFoldDB" id="A0AB39L1Y1"/>
<dbReference type="InterPro" id="IPR023393">
    <property type="entry name" value="START-like_dom_sf"/>
</dbReference>
<dbReference type="RefSeq" id="WP_369045592.1">
    <property type="nucleotide sequence ID" value="NZ_CP163302.1"/>
</dbReference>
<protein>
    <submittedName>
        <fullName evidence="3">TIGR03086 family metal-binding protein</fullName>
    </submittedName>
</protein>
<accession>A0AB39L1Y1</accession>